<dbReference type="CDD" id="cd07043">
    <property type="entry name" value="STAS_anti-anti-sigma_factors"/>
    <property type="match status" value="1"/>
</dbReference>
<dbReference type="PANTHER" id="PTHR33495">
    <property type="entry name" value="ANTI-SIGMA FACTOR ANTAGONIST TM_1081-RELATED-RELATED"/>
    <property type="match status" value="1"/>
</dbReference>
<sequence>MSAQVQAARHADVACLKLSGELRHTLAEDIQEFSDRLFEQDQIPQHLVIDLSEAVFMDSTVIGLVVSLARELSERDLPPATVACSEPEITQMFHNLRLDDVFVMVEDGSAPAVAAFSPVLDDGAKEDALQHARMVLRAHEALIAANEENRKSFAAVVELFRMEVERLEAEQGER</sequence>
<protein>
    <submittedName>
        <fullName evidence="2">STAS domain-containing protein</fullName>
    </submittedName>
</protein>
<dbReference type="PROSITE" id="PS50801">
    <property type="entry name" value="STAS"/>
    <property type="match status" value="1"/>
</dbReference>
<accession>A0AAW3ZH66</accession>
<dbReference type="SUPFAM" id="SSF52091">
    <property type="entry name" value="SpoIIaa-like"/>
    <property type="match status" value="1"/>
</dbReference>
<evidence type="ECO:0000259" key="1">
    <source>
        <dbReference type="PROSITE" id="PS50801"/>
    </source>
</evidence>
<dbReference type="Proteomes" id="UP000613768">
    <property type="component" value="Unassembled WGS sequence"/>
</dbReference>
<dbReference type="AlphaFoldDB" id="A0AAW3ZH66"/>
<proteinExistence type="predicted"/>
<dbReference type="PANTHER" id="PTHR33495:SF2">
    <property type="entry name" value="ANTI-SIGMA FACTOR ANTAGONIST TM_1081-RELATED"/>
    <property type="match status" value="1"/>
</dbReference>
<evidence type="ECO:0000313" key="2">
    <source>
        <dbReference type="EMBL" id="MBD8524342.1"/>
    </source>
</evidence>
<dbReference type="InterPro" id="IPR036513">
    <property type="entry name" value="STAS_dom_sf"/>
</dbReference>
<dbReference type="Pfam" id="PF01740">
    <property type="entry name" value="STAS"/>
    <property type="match status" value="1"/>
</dbReference>
<keyword evidence="3" id="KW-1185">Reference proteome</keyword>
<reference evidence="2 3" key="1">
    <citation type="submission" date="2020-09" db="EMBL/GenBank/DDBJ databases">
        <title>Pseudoxanthomonas sp. CAU 1598 isolated from sand of Yaerae Beach.</title>
        <authorList>
            <person name="Kim W."/>
        </authorList>
    </citation>
    <scope>NUCLEOTIDE SEQUENCE [LARGE SCALE GENOMIC DNA]</scope>
    <source>
        <strain evidence="2 3">CAU 1598</strain>
    </source>
</reference>
<dbReference type="Gene3D" id="3.30.750.24">
    <property type="entry name" value="STAS domain"/>
    <property type="match status" value="1"/>
</dbReference>
<dbReference type="RefSeq" id="WP_192027695.1">
    <property type="nucleotide sequence ID" value="NZ_JACYTR010000002.1"/>
</dbReference>
<dbReference type="GO" id="GO:0043856">
    <property type="term" value="F:anti-sigma factor antagonist activity"/>
    <property type="evidence" value="ECO:0007669"/>
    <property type="project" value="TreeGrafter"/>
</dbReference>
<organism evidence="2 3">
    <name type="scientific">Pseudomarimonas arenosa</name>
    <dbReference type="NCBI Taxonomy" id="2774145"/>
    <lineage>
        <taxon>Bacteria</taxon>
        <taxon>Pseudomonadati</taxon>
        <taxon>Pseudomonadota</taxon>
        <taxon>Gammaproteobacteria</taxon>
        <taxon>Lysobacterales</taxon>
        <taxon>Lysobacteraceae</taxon>
        <taxon>Pseudomarimonas</taxon>
    </lineage>
</organism>
<evidence type="ECO:0000313" key="3">
    <source>
        <dbReference type="Proteomes" id="UP000613768"/>
    </source>
</evidence>
<gene>
    <name evidence="2" type="ORF">IFO71_01170</name>
</gene>
<dbReference type="InterPro" id="IPR002645">
    <property type="entry name" value="STAS_dom"/>
</dbReference>
<name>A0AAW3ZH66_9GAMM</name>
<dbReference type="EMBL" id="JACYTR010000002">
    <property type="protein sequence ID" value="MBD8524342.1"/>
    <property type="molecule type" value="Genomic_DNA"/>
</dbReference>
<comment type="caution">
    <text evidence="2">The sequence shown here is derived from an EMBL/GenBank/DDBJ whole genome shotgun (WGS) entry which is preliminary data.</text>
</comment>
<feature type="domain" description="STAS" evidence="1">
    <location>
        <begin position="3"/>
        <end position="145"/>
    </location>
</feature>